<name>A0A3G5AF54_9VIRU</name>
<protein>
    <submittedName>
        <fullName evidence="1">Uncharacterized protein</fullName>
    </submittedName>
</protein>
<organism evidence="1">
    <name type="scientific">Solivirus sp</name>
    <dbReference type="NCBI Taxonomy" id="2487772"/>
    <lineage>
        <taxon>Viruses</taxon>
        <taxon>Pithoviruses</taxon>
    </lineage>
</organism>
<accession>A0A3G5AF54</accession>
<sequence length="192" mass="22537">MNYPSQNQLRYVQTVLPTLPPDLIVKVLVETDHPTFKNLCQAPEFQSFCSSNSVFSERIYEERSKKVFHEFIDLKSNEMSWRQFYDKLSYIFDTIKEVEVLASDGDMNAGDIITDLSNRGDLMTLKILHRLNYFTPEDFDVDSAIAGEDLDRLKWFVEVNPSLLNFIINYNLYGTSIENRRRITEWLDSIDR</sequence>
<proteinExistence type="predicted"/>
<reference evidence="1" key="1">
    <citation type="submission" date="2018-10" db="EMBL/GenBank/DDBJ databases">
        <title>Hidden diversity of soil giant viruses.</title>
        <authorList>
            <person name="Schulz F."/>
            <person name="Alteio L."/>
            <person name="Goudeau D."/>
            <person name="Ryan E.M."/>
            <person name="Malmstrom R.R."/>
            <person name="Blanchard J."/>
            <person name="Woyke T."/>
        </authorList>
    </citation>
    <scope>NUCLEOTIDE SEQUENCE</scope>
    <source>
        <strain evidence="1">SOV1</strain>
    </source>
</reference>
<evidence type="ECO:0000313" key="1">
    <source>
        <dbReference type="EMBL" id="AYV85845.1"/>
    </source>
</evidence>
<gene>
    <name evidence="1" type="ORF">Solivirus1_2</name>
</gene>
<dbReference type="EMBL" id="MK072489">
    <property type="protein sequence ID" value="AYV85845.1"/>
    <property type="molecule type" value="Genomic_DNA"/>
</dbReference>